<evidence type="ECO:0000256" key="8">
    <source>
        <dbReference type="ARBA" id="ARBA00043906"/>
    </source>
</evidence>
<keyword evidence="3 9" id="KW-0349">Heme</keyword>
<evidence type="ECO:0000313" key="11">
    <source>
        <dbReference type="Proteomes" id="UP000887561"/>
    </source>
</evidence>
<keyword evidence="5 10" id="KW-0560">Oxidoreductase</keyword>
<dbReference type="GO" id="GO:0005789">
    <property type="term" value="C:endoplasmic reticulum membrane"/>
    <property type="evidence" value="ECO:0007669"/>
    <property type="project" value="UniProtKB-SubCell"/>
</dbReference>
<dbReference type="InterPro" id="IPR050705">
    <property type="entry name" value="Cytochrome_P450_3A"/>
</dbReference>
<dbReference type="AlphaFoldDB" id="A0A915LJR0"/>
<evidence type="ECO:0000313" key="12">
    <source>
        <dbReference type="WBParaSite" id="scaffold11994_cov223.g16022"/>
    </source>
</evidence>
<evidence type="ECO:0000256" key="3">
    <source>
        <dbReference type="ARBA" id="ARBA00022617"/>
    </source>
</evidence>
<dbReference type="InterPro" id="IPR002403">
    <property type="entry name" value="Cyt_P450_E_grp-IV"/>
</dbReference>
<evidence type="ECO:0000256" key="1">
    <source>
        <dbReference type="ARBA" id="ARBA00003690"/>
    </source>
</evidence>
<dbReference type="Gene3D" id="1.10.630.10">
    <property type="entry name" value="Cytochrome P450"/>
    <property type="match status" value="2"/>
</dbReference>
<evidence type="ECO:0000256" key="7">
    <source>
        <dbReference type="ARBA" id="ARBA00023033"/>
    </source>
</evidence>
<evidence type="ECO:0000256" key="10">
    <source>
        <dbReference type="RuleBase" id="RU000461"/>
    </source>
</evidence>
<keyword evidence="11" id="KW-1185">Reference proteome</keyword>
<reference evidence="12" key="1">
    <citation type="submission" date="2022-11" db="UniProtKB">
        <authorList>
            <consortium name="WormBaseParasite"/>
        </authorList>
    </citation>
    <scope>IDENTIFICATION</scope>
</reference>
<dbReference type="GO" id="GO:0005506">
    <property type="term" value="F:iron ion binding"/>
    <property type="evidence" value="ECO:0007669"/>
    <property type="project" value="InterPro"/>
</dbReference>
<dbReference type="GO" id="GO:0008395">
    <property type="term" value="F:steroid hydroxylase activity"/>
    <property type="evidence" value="ECO:0007669"/>
    <property type="project" value="TreeGrafter"/>
</dbReference>
<dbReference type="PRINTS" id="PR00385">
    <property type="entry name" value="P450"/>
</dbReference>
<dbReference type="InterPro" id="IPR036396">
    <property type="entry name" value="Cyt_P450_sf"/>
</dbReference>
<dbReference type="PRINTS" id="PR00465">
    <property type="entry name" value="EP450IV"/>
</dbReference>
<dbReference type="GO" id="GO:0020037">
    <property type="term" value="F:heme binding"/>
    <property type="evidence" value="ECO:0007669"/>
    <property type="project" value="InterPro"/>
</dbReference>
<protein>
    <submittedName>
        <fullName evidence="12">Cytochrome P450</fullName>
    </submittedName>
</protein>
<dbReference type="WBParaSite" id="scaffold11994_cov223.g16022">
    <property type="protein sequence ID" value="scaffold11994_cov223.g16022"/>
    <property type="gene ID" value="scaffold11994_cov223.g16022"/>
</dbReference>
<evidence type="ECO:0000256" key="5">
    <source>
        <dbReference type="ARBA" id="ARBA00023002"/>
    </source>
</evidence>
<dbReference type="Proteomes" id="UP000887561">
    <property type="component" value="Unplaced"/>
</dbReference>
<name>A0A915LJR0_MELJA</name>
<comment type="similarity">
    <text evidence="2 10">Belongs to the cytochrome P450 family.</text>
</comment>
<keyword evidence="7 10" id="KW-0503">Monooxygenase</keyword>
<accession>A0A915LJR0</accession>
<comment type="cofactor">
    <cofactor evidence="9">
        <name>heme</name>
        <dbReference type="ChEBI" id="CHEBI:30413"/>
    </cofactor>
</comment>
<dbReference type="InterPro" id="IPR017972">
    <property type="entry name" value="Cyt_P450_CS"/>
</dbReference>
<keyword evidence="6 9" id="KW-0408">Iron</keyword>
<feature type="binding site" description="axial binding residue" evidence="9">
    <location>
        <position position="240"/>
    </location>
    <ligand>
        <name>heme</name>
        <dbReference type="ChEBI" id="CHEBI:30413"/>
    </ligand>
    <ligandPart>
        <name>Fe</name>
        <dbReference type="ChEBI" id="CHEBI:18248"/>
    </ligandPart>
</feature>
<organism evidence="11 12">
    <name type="scientific">Meloidogyne javanica</name>
    <name type="common">Root-knot nematode worm</name>
    <dbReference type="NCBI Taxonomy" id="6303"/>
    <lineage>
        <taxon>Eukaryota</taxon>
        <taxon>Metazoa</taxon>
        <taxon>Ecdysozoa</taxon>
        <taxon>Nematoda</taxon>
        <taxon>Chromadorea</taxon>
        <taxon>Rhabditida</taxon>
        <taxon>Tylenchina</taxon>
        <taxon>Tylenchomorpha</taxon>
        <taxon>Tylenchoidea</taxon>
        <taxon>Meloidogynidae</taxon>
        <taxon>Meloidogyninae</taxon>
        <taxon>Meloidogyne</taxon>
        <taxon>Meloidogyne incognita group</taxon>
    </lineage>
</organism>
<dbReference type="InterPro" id="IPR001128">
    <property type="entry name" value="Cyt_P450"/>
</dbReference>
<sequence>MLLLLLLIITISILFLFWAAIRNNNYWKKKGIPGPKPLPLKGNIDQIFGKNIAAIQKQKWSKEFGSVYGIKNGWFNELVISDPVMFERHTILEEIVLNCVLFLLAGFDTTSNNLSLMAHYLVMYPEVQKRLFEEIEEVCGDGEEMPSYEELAKLKYTDAVFKETQRLCPIASGVTRICEETTTLEGIIIEKGTNISIDLLTLHRDPKLWGEDAEEFKPERWLNGEELTFYYPFGGGPRICIGLRFAIMETKMILVRLLKTFELKRCLETETELKFCGQIVLNPGKVFVELKLRE</sequence>
<evidence type="ECO:0000256" key="2">
    <source>
        <dbReference type="ARBA" id="ARBA00010617"/>
    </source>
</evidence>
<evidence type="ECO:0000256" key="4">
    <source>
        <dbReference type="ARBA" id="ARBA00022723"/>
    </source>
</evidence>
<proteinExistence type="inferred from homology"/>
<dbReference type="PROSITE" id="PS00086">
    <property type="entry name" value="CYTOCHROME_P450"/>
    <property type="match status" value="1"/>
</dbReference>
<evidence type="ECO:0000256" key="6">
    <source>
        <dbReference type="ARBA" id="ARBA00023004"/>
    </source>
</evidence>
<dbReference type="Pfam" id="PF00067">
    <property type="entry name" value="p450"/>
    <property type="match status" value="1"/>
</dbReference>
<comment type="function">
    <text evidence="1">May be involved in the metabolism of insect hormones and in the breakdown of synthetic insecticides.</text>
</comment>
<dbReference type="GO" id="GO:0016705">
    <property type="term" value="F:oxidoreductase activity, acting on paired donors, with incorporation or reduction of molecular oxygen"/>
    <property type="evidence" value="ECO:0007669"/>
    <property type="project" value="InterPro"/>
</dbReference>
<dbReference type="PANTHER" id="PTHR24302:SF15">
    <property type="entry name" value="FATTY-ACID PEROXYGENASE"/>
    <property type="match status" value="1"/>
</dbReference>
<evidence type="ECO:0000256" key="9">
    <source>
        <dbReference type="PIRSR" id="PIRSR602403-1"/>
    </source>
</evidence>
<dbReference type="PANTHER" id="PTHR24302">
    <property type="entry name" value="CYTOCHROME P450 FAMILY 3"/>
    <property type="match status" value="1"/>
</dbReference>
<comment type="function">
    <text evidence="8">Cytochromes P450 are a group of heme-thiolate monooxygenases. They oxidize a variety of structurally unrelated compounds, including steroids, fatty acids, and xenobiotics.</text>
</comment>
<keyword evidence="4 9" id="KW-0479">Metal-binding</keyword>
<dbReference type="SUPFAM" id="SSF48264">
    <property type="entry name" value="Cytochrome P450"/>
    <property type="match status" value="2"/>
</dbReference>